<comment type="similarity">
    <text evidence="4">Belongs to the RNase H family.</text>
</comment>
<evidence type="ECO:0000259" key="12">
    <source>
        <dbReference type="PROSITE" id="PS50879"/>
    </source>
</evidence>
<dbReference type="InterPro" id="IPR009027">
    <property type="entry name" value="Ribosomal_bL9/RNase_H1_N"/>
</dbReference>
<dbReference type="FunFam" id="3.40.970.10:FF:000002">
    <property type="entry name" value="Ribonuclease H"/>
    <property type="match status" value="1"/>
</dbReference>
<evidence type="ECO:0000256" key="5">
    <source>
        <dbReference type="ARBA" id="ARBA00012180"/>
    </source>
</evidence>
<dbReference type="Pfam" id="PF00075">
    <property type="entry name" value="RNase_H"/>
    <property type="match status" value="1"/>
</dbReference>
<dbReference type="RefSeq" id="WP_007933912.1">
    <property type="nucleotide sequence ID" value="NZ_AKVJ01000024.1"/>
</dbReference>
<gene>
    <name evidence="13" type="ORF">FB4_3170</name>
</gene>
<dbReference type="Gene3D" id="3.30.420.10">
    <property type="entry name" value="Ribonuclease H-like superfamily/Ribonuclease H"/>
    <property type="match status" value="1"/>
</dbReference>
<keyword evidence="8" id="KW-0479">Metal-binding</keyword>
<keyword evidence="11" id="KW-0460">Magnesium</keyword>
<evidence type="ECO:0000256" key="4">
    <source>
        <dbReference type="ARBA" id="ARBA00005300"/>
    </source>
</evidence>
<dbReference type="GO" id="GO:0004523">
    <property type="term" value="F:RNA-DNA hybrid ribonuclease activity"/>
    <property type="evidence" value="ECO:0007669"/>
    <property type="project" value="UniProtKB-EC"/>
</dbReference>
<comment type="catalytic activity">
    <reaction evidence="1">
        <text>Endonucleolytic cleavage to 5'-phosphomonoester.</text>
        <dbReference type="EC" id="3.1.26.4"/>
    </reaction>
</comment>
<dbReference type="Pfam" id="PF01693">
    <property type="entry name" value="Cauli_VI"/>
    <property type="match status" value="1"/>
</dbReference>
<dbReference type="AlphaFoldDB" id="I9B0J4"/>
<dbReference type="InterPro" id="IPR037056">
    <property type="entry name" value="RNase_H1_N_sf"/>
</dbReference>
<dbReference type="InterPro" id="IPR002156">
    <property type="entry name" value="RNaseH_domain"/>
</dbReference>
<dbReference type="PANTHER" id="PTHR10642:SF26">
    <property type="entry name" value="RIBONUCLEASE H1"/>
    <property type="match status" value="1"/>
</dbReference>
<evidence type="ECO:0000256" key="9">
    <source>
        <dbReference type="ARBA" id="ARBA00022759"/>
    </source>
</evidence>
<accession>I9B0J4</accession>
<evidence type="ECO:0000256" key="3">
    <source>
        <dbReference type="ARBA" id="ARBA00004065"/>
    </source>
</evidence>
<dbReference type="Proteomes" id="UP000004324">
    <property type="component" value="Unassembled WGS sequence"/>
</dbReference>
<keyword evidence="10" id="KW-0378">Hydrolase</keyword>
<dbReference type="GO" id="GO:0043137">
    <property type="term" value="P:DNA replication, removal of RNA primer"/>
    <property type="evidence" value="ECO:0007669"/>
    <property type="project" value="TreeGrafter"/>
</dbReference>
<sequence>MSDKQKKVYAVRKGRKVGLFYSWPQCQEQIKGYSGAEYKSFKTEEEARAYVAGGVKVTVPPLVIEQPPDDMMLAYVDGSYNTATKEYSAGVVILWKGAEITFSQKDNDPELAGMRNVAGETMGAKIAMTYALEQGVRTVVIYHDYEGIEKWCTNAWEAKQEGTKKYKQYYDQVAKQLEVVFVKVKAHSGDKYNEQADQLAKAALQLI</sequence>
<keyword evidence="14" id="KW-1185">Reference proteome</keyword>
<proteinExistence type="inferred from homology"/>
<feature type="domain" description="RNase H type-1" evidence="12">
    <location>
        <begin position="68"/>
        <end position="205"/>
    </location>
</feature>
<comment type="function">
    <text evidence="3">Endonuclease that specifically degrades the RNA of RNA-DNA hybrids.</text>
</comment>
<dbReference type="InterPro" id="IPR050092">
    <property type="entry name" value="RNase_H"/>
</dbReference>
<keyword evidence="9" id="KW-0255">Endonuclease</keyword>
<dbReference type="PANTHER" id="PTHR10642">
    <property type="entry name" value="RIBONUCLEASE H1"/>
    <property type="match status" value="1"/>
</dbReference>
<dbReference type="SUPFAM" id="SSF55658">
    <property type="entry name" value="L9 N-domain-like"/>
    <property type="match status" value="1"/>
</dbReference>
<evidence type="ECO:0000256" key="8">
    <source>
        <dbReference type="ARBA" id="ARBA00022723"/>
    </source>
</evidence>
<evidence type="ECO:0000256" key="10">
    <source>
        <dbReference type="ARBA" id="ARBA00022801"/>
    </source>
</evidence>
<dbReference type="InterPro" id="IPR011320">
    <property type="entry name" value="RNase_H1_N"/>
</dbReference>
<dbReference type="Gene3D" id="3.40.970.10">
    <property type="entry name" value="Ribonuclease H1, N-terminal domain"/>
    <property type="match status" value="1"/>
</dbReference>
<dbReference type="PROSITE" id="PS50879">
    <property type="entry name" value="RNASE_H_1"/>
    <property type="match status" value="1"/>
</dbReference>
<dbReference type="CDD" id="cd09277">
    <property type="entry name" value="RNase_HI_bacteria_like"/>
    <property type="match status" value="1"/>
</dbReference>
<evidence type="ECO:0000313" key="13">
    <source>
        <dbReference type="EMBL" id="EIW18667.1"/>
    </source>
</evidence>
<evidence type="ECO:0000256" key="2">
    <source>
        <dbReference type="ARBA" id="ARBA00001946"/>
    </source>
</evidence>
<organism evidence="13 14">
    <name type="scientific">Pelosinus fermentans B4</name>
    <dbReference type="NCBI Taxonomy" id="1149862"/>
    <lineage>
        <taxon>Bacteria</taxon>
        <taxon>Bacillati</taxon>
        <taxon>Bacillota</taxon>
        <taxon>Negativicutes</taxon>
        <taxon>Selenomonadales</taxon>
        <taxon>Sporomusaceae</taxon>
        <taxon>Pelosinus</taxon>
    </lineage>
</organism>
<reference evidence="13 14" key="1">
    <citation type="journal article" date="2012" name="J. Bacteriol.">
        <title>Draft Genome Sequences for Two Metal-Reducing Pelosinus fermentans Strains Isolated from a Cr(VI)-Contaminated Site and for Type Strain R7.</title>
        <authorList>
            <person name="Brown S.D."/>
            <person name="Podar M."/>
            <person name="Klingeman D.M."/>
            <person name="Johnson C.M."/>
            <person name="Yang Z.K."/>
            <person name="Utturkar S.M."/>
            <person name="Land M.L."/>
            <person name="Mosher J.J."/>
            <person name="Hurt R.A.Jr."/>
            <person name="Phelps T.J."/>
            <person name="Palumbo A.V."/>
            <person name="Arkin A.P."/>
            <person name="Hazen T.C."/>
            <person name="Elias D.A."/>
        </authorList>
    </citation>
    <scope>NUCLEOTIDE SEQUENCE [LARGE SCALE GENOMIC DNA]</scope>
    <source>
        <strain evidence="13 14">B4</strain>
    </source>
</reference>
<evidence type="ECO:0000313" key="14">
    <source>
        <dbReference type="Proteomes" id="UP000004324"/>
    </source>
</evidence>
<protein>
    <recommendedName>
        <fullName evidence="6">Ribonuclease H</fullName>
        <ecNumber evidence="5">3.1.26.4</ecNumber>
    </recommendedName>
</protein>
<dbReference type="SUPFAM" id="SSF53098">
    <property type="entry name" value="Ribonuclease H-like"/>
    <property type="match status" value="1"/>
</dbReference>
<dbReference type="PATRIC" id="fig|1149862.3.peg.2133"/>
<keyword evidence="7" id="KW-0540">Nuclease</keyword>
<dbReference type="GO" id="GO:0046872">
    <property type="term" value="F:metal ion binding"/>
    <property type="evidence" value="ECO:0007669"/>
    <property type="project" value="UniProtKB-KW"/>
</dbReference>
<comment type="caution">
    <text evidence="13">The sequence shown here is derived from an EMBL/GenBank/DDBJ whole genome shotgun (WGS) entry which is preliminary data.</text>
</comment>
<dbReference type="InterPro" id="IPR036397">
    <property type="entry name" value="RNaseH_sf"/>
</dbReference>
<name>I9B0J4_9FIRM</name>
<evidence type="ECO:0000256" key="6">
    <source>
        <dbReference type="ARBA" id="ARBA00017721"/>
    </source>
</evidence>
<dbReference type="OrthoDB" id="9811552at2"/>
<dbReference type="GO" id="GO:0003676">
    <property type="term" value="F:nucleic acid binding"/>
    <property type="evidence" value="ECO:0007669"/>
    <property type="project" value="InterPro"/>
</dbReference>
<dbReference type="EC" id="3.1.26.4" evidence="5"/>
<comment type="cofactor">
    <cofactor evidence="2">
        <name>Mg(2+)</name>
        <dbReference type="ChEBI" id="CHEBI:18420"/>
    </cofactor>
</comment>
<evidence type="ECO:0000256" key="11">
    <source>
        <dbReference type="ARBA" id="ARBA00022842"/>
    </source>
</evidence>
<dbReference type="InterPro" id="IPR012337">
    <property type="entry name" value="RNaseH-like_sf"/>
</dbReference>
<dbReference type="EMBL" id="AKVJ01000024">
    <property type="protein sequence ID" value="EIW18667.1"/>
    <property type="molecule type" value="Genomic_DNA"/>
</dbReference>
<evidence type="ECO:0000256" key="7">
    <source>
        <dbReference type="ARBA" id="ARBA00022722"/>
    </source>
</evidence>
<evidence type="ECO:0000256" key="1">
    <source>
        <dbReference type="ARBA" id="ARBA00000077"/>
    </source>
</evidence>